<dbReference type="GO" id="GO:0019216">
    <property type="term" value="P:regulation of lipid metabolic process"/>
    <property type="evidence" value="ECO:0007669"/>
    <property type="project" value="TreeGrafter"/>
</dbReference>
<protein>
    <submittedName>
        <fullName evidence="5">5095_t:CDS:1</fullName>
    </submittedName>
</protein>
<feature type="region of interest" description="Disordered" evidence="4">
    <location>
        <begin position="162"/>
        <end position="208"/>
    </location>
</feature>
<comment type="caution">
    <text evidence="5">The sequence shown here is derived from an EMBL/GenBank/DDBJ whole genome shotgun (WGS) entry which is preliminary data.</text>
</comment>
<name>A0A9N8WFJ4_9GLOM</name>
<dbReference type="Proteomes" id="UP000789508">
    <property type="component" value="Unassembled WGS sequence"/>
</dbReference>
<reference evidence="5" key="1">
    <citation type="submission" date="2021-06" db="EMBL/GenBank/DDBJ databases">
        <authorList>
            <person name="Kallberg Y."/>
            <person name="Tangrot J."/>
            <person name="Rosling A."/>
        </authorList>
    </citation>
    <scope>NUCLEOTIDE SEQUENCE</scope>
    <source>
        <strain evidence="5">FL130A</strain>
    </source>
</reference>
<proteinExistence type="inferred from homology"/>
<evidence type="ECO:0000256" key="4">
    <source>
        <dbReference type="SAM" id="MobiDB-lite"/>
    </source>
</evidence>
<accession>A0A9N8WFJ4</accession>
<dbReference type="Pfam" id="PF07047">
    <property type="entry name" value="OPA3"/>
    <property type="match status" value="1"/>
</dbReference>
<evidence type="ECO:0000256" key="3">
    <source>
        <dbReference type="SAM" id="Coils"/>
    </source>
</evidence>
<feature type="compositionally biased region" description="Low complexity" evidence="4">
    <location>
        <begin position="176"/>
        <end position="190"/>
    </location>
</feature>
<sequence>MSTTKLGILLIRTIAKPIASSIKDYSKRHERFRELCISVAQATHRLEMQLKLRLLNLPEEKIRPLNDAKAIEAGANFLGEAIIFGIAGSLIIWEQTRSYKHTKERNTHVDETLNRLENEVAELRSHLQNNRAFQAQLQLHLDQAREDNEKLTKIMDHVLNKIEPNRNSANGGDDVGGSSRSGSGWDNSPSGINNRHREQLNHYSNRPS</sequence>
<dbReference type="AlphaFoldDB" id="A0A9N8WFJ4"/>
<evidence type="ECO:0000256" key="2">
    <source>
        <dbReference type="ARBA" id="ARBA00023054"/>
    </source>
</evidence>
<gene>
    <name evidence="5" type="ORF">ALEPTO_LOCUS2564</name>
</gene>
<keyword evidence="6" id="KW-1185">Reference proteome</keyword>
<organism evidence="5 6">
    <name type="scientific">Ambispora leptoticha</name>
    <dbReference type="NCBI Taxonomy" id="144679"/>
    <lineage>
        <taxon>Eukaryota</taxon>
        <taxon>Fungi</taxon>
        <taxon>Fungi incertae sedis</taxon>
        <taxon>Mucoromycota</taxon>
        <taxon>Glomeromycotina</taxon>
        <taxon>Glomeromycetes</taxon>
        <taxon>Archaeosporales</taxon>
        <taxon>Ambisporaceae</taxon>
        <taxon>Ambispora</taxon>
    </lineage>
</organism>
<dbReference type="PANTHER" id="PTHR12499:SF0">
    <property type="entry name" value="OPTIC ATROPHY 3 PROTEIN"/>
    <property type="match status" value="1"/>
</dbReference>
<comment type="similarity">
    <text evidence="1">Belongs to the OPA3 family.</text>
</comment>
<evidence type="ECO:0000313" key="5">
    <source>
        <dbReference type="EMBL" id="CAG8482536.1"/>
    </source>
</evidence>
<dbReference type="PANTHER" id="PTHR12499">
    <property type="entry name" value="OPTIC ATROPHY 3 PROTEIN OPA3"/>
    <property type="match status" value="1"/>
</dbReference>
<feature type="coiled-coil region" evidence="3">
    <location>
        <begin position="99"/>
        <end position="161"/>
    </location>
</feature>
<evidence type="ECO:0000313" key="6">
    <source>
        <dbReference type="Proteomes" id="UP000789508"/>
    </source>
</evidence>
<keyword evidence="2 3" id="KW-0175">Coiled coil</keyword>
<dbReference type="GO" id="GO:0005739">
    <property type="term" value="C:mitochondrion"/>
    <property type="evidence" value="ECO:0007669"/>
    <property type="project" value="TreeGrafter"/>
</dbReference>
<dbReference type="InterPro" id="IPR010754">
    <property type="entry name" value="OPA3-like"/>
</dbReference>
<dbReference type="EMBL" id="CAJVPS010000387">
    <property type="protein sequence ID" value="CAG8482536.1"/>
    <property type="molecule type" value="Genomic_DNA"/>
</dbReference>
<dbReference type="OrthoDB" id="2129069at2759"/>
<evidence type="ECO:0000256" key="1">
    <source>
        <dbReference type="ARBA" id="ARBA00007584"/>
    </source>
</evidence>